<evidence type="ECO:0000313" key="1">
    <source>
        <dbReference type="EMBL" id="TDX01360.1"/>
    </source>
</evidence>
<name>A0A4R8DSY1_9BACT</name>
<accession>A0A4R8DSY1</accession>
<dbReference type="AlphaFoldDB" id="A0A4R8DSY1"/>
<dbReference type="EMBL" id="SODV01000001">
    <property type="protein sequence ID" value="TDX01360.1"/>
    <property type="molecule type" value="Genomic_DNA"/>
</dbReference>
<sequence>MGSIDLLHPDSKCKVCGAPLYSTDHDNHEITYHCSSPEARFWDFERGTRDQDMAKNHWDQSREEIFLK</sequence>
<keyword evidence="2" id="KW-1185">Reference proteome</keyword>
<dbReference type="RefSeq" id="WP_133993826.1">
    <property type="nucleotide sequence ID" value="NZ_SODV01000001.1"/>
</dbReference>
<evidence type="ECO:0000313" key="2">
    <source>
        <dbReference type="Proteomes" id="UP000294498"/>
    </source>
</evidence>
<dbReference type="Proteomes" id="UP000294498">
    <property type="component" value="Unassembled WGS sequence"/>
</dbReference>
<comment type="caution">
    <text evidence="1">The sequence shown here is derived from an EMBL/GenBank/DDBJ whole genome shotgun (WGS) entry which is preliminary data.</text>
</comment>
<protein>
    <submittedName>
        <fullName evidence="1">Uncharacterized protein</fullName>
    </submittedName>
</protein>
<proteinExistence type="predicted"/>
<reference evidence="1 2" key="1">
    <citation type="submission" date="2019-03" db="EMBL/GenBank/DDBJ databases">
        <title>Genomic Encyclopedia of Type Strains, Phase IV (KMG-IV): sequencing the most valuable type-strain genomes for metagenomic binning, comparative biology and taxonomic classification.</title>
        <authorList>
            <person name="Goeker M."/>
        </authorList>
    </citation>
    <scope>NUCLEOTIDE SEQUENCE [LARGE SCALE GENOMIC DNA]</scope>
    <source>
        <strain evidence="1 2">DSM 100059</strain>
    </source>
</reference>
<gene>
    <name evidence="1" type="ORF">EDB95_2394</name>
</gene>
<organism evidence="1 2">
    <name type="scientific">Dinghuibacter silviterrae</name>
    <dbReference type="NCBI Taxonomy" id="1539049"/>
    <lineage>
        <taxon>Bacteria</taxon>
        <taxon>Pseudomonadati</taxon>
        <taxon>Bacteroidota</taxon>
        <taxon>Chitinophagia</taxon>
        <taxon>Chitinophagales</taxon>
        <taxon>Chitinophagaceae</taxon>
        <taxon>Dinghuibacter</taxon>
    </lineage>
</organism>